<feature type="compositionally biased region" description="Basic and acidic residues" evidence="1">
    <location>
        <begin position="39"/>
        <end position="67"/>
    </location>
</feature>
<dbReference type="EMBL" id="CAFAAQ010000319">
    <property type="protein sequence ID" value="CAB4828305.1"/>
    <property type="molecule type" value="Genomic_DNA"/>
</dbReference>
<dbReference type="AlphaFoldDB" id="A0A6J7A610"/>
<name>A0A6J7A610_9ZZZZ</name>
<reference evidence="2" key="1">
    <citation type="submission" date="2020-05" db="EMBL/GenBank/DDBJ databases">
        <authorList>
            <person name="Chiriac C."/>
            <person name="Salcher M."/>
            <person name="Ghai R."/>
            <person name="Kavagutti S V."/>
        </authorList>
    </citation>
    <scope>NUCLEOTIDE SEQUENCE</scope>
</reference>
<evidence type="ECO:0000256" key="1">
    <source>
        <dbReference type="SAM" id="MobiDB-lite"/>
    </source>
</evidence>
<evidence type="ECO:0000313" key="2">
    <source>
        <dbReference type="EMBL" id="CAB4828305.1"/>
    </source>
</evidence>
<organism evidence="2">
    <name type="scientific">freshwater metagenome</name>
    <dbReference type="NCBI Taxonomy" id="449393"/>
    <lineage>
        <taxon>unclassified sequences</taxon>
        <taxon>metagenomes</taxon>
        <taxon>ecological metagenomes</taxon>
    </lineage>
</organism>
<gene>
    <name evidence="2" type="ORF">UFOPK3046_02179</name>
</gene>
<protein>
    <submittedName>
        <fullName evidence="2">Unannotated protein</fullName>
    </submittedName>
</protein>
<accession>A0A6J7A610</accession>
<proteinExistence type="predicted"/>
<feature type="region of interest" description="Disordered" evidence="1">
    <location>
        <begin position="37"/>
        <end position="67"/>
    </location>
</feature>
<sequence>MLDRIEPSVERLLAHVDAEVEGFELREVKFVAPLPGEVEAGHSEAGKTEAGHTESGKTEAGHTEGKP</sequence>